<organism evidence="2 3">
    <name type="scientific">Sphingobacterium athyrii</name>
    <dbReference type="NCBI Taxonomy" id="2152717"/>
    <lineage>
        <taxon>Bacteria</taxon>
        <taxon>Pseudomonadati</taxon>
        <taxon>Bacteroidota</taxon>
        <taxon>Sphingobacteriia</taxon>
        <taxon>Sphingobacteriales</taxon>
        <taxon>Sphingobacteriaceae</taxon>
        <taxon>Sphingobacterium</taxon>
    </lineage>
</organism>
<dbReference type="AlphaFoldDB" id="A0A363NLD6"/>
<feature type="domain" description="HTH cro/C1-type" evidence="1">
    <location>
        <begin position="16"/>
        <end position="69"/>
    </location>
</feature>
<dbReference type="EMBL" id="QCXX01000010">
    <property type="protein sequence ID" value="PUV21527.1"/>
    <property type="molecule type" value="Genomic_DNA"/>
</dbReference>
<evidence type="ECO:0000313" key="3">
    <source>
        <dbReference type="Proteomes" id="UP000250831"/>
    </source>
</evidence>
<dbReference type="Gene3D" id="1.10.260.40">
    <property type="entry name" value="lambda repressor-like DNA-binding domains"/>
    <property type="match status" value="1"/>
</dbReference>
<dbReference type="PROSITE" id="PS50943">
    <property type="entry name" value="HTH_CROC1"/>
    <property type="match status" value="1"/>
</dbReference>
<dbReference type="RefSeq" id="WP_108636864.1">
    <property type="nucleotide sequence ID" value="NZ_QCXX01000010.1"/>
</dbReference>
<dbReference type="GO" id="GO:0003677">
    <property type="term" value="F:DNA binding"/>
    <property type="evidence" value="ECO:0007669"/>
    <property type="project" value="InterPro"/>
</dbReference>
<keyword evidence="3" id="KW-1185">Reference proteome</keyword>
<dbReference type="SMART" id="SM00530">
    <property type="entry name" value="HTH_XRE"/>
    <property type="match status" value="1"/>
</dbReference>
<dbReference type="InterPro" id="IPR010982">
    <property type="entry name" value="Lambda_DNA-bd_dom_sf"/>
</dbReference>
<sequence length="167" mass="19069">MTDNDRGKLQAIGLRFRAKRHELYYSLRDVSNLTGISTGTLNGIEKGKDLTLTNFLLLCQSLQIQPKTFFEKDIEFKPPYSLPPDVQERIALSKKLDDLVYHSSFFHTPKRVAEVLDELGVDKSQSNKFSVHLSAYCEEGALEYKQRGNFKEYRKKSSTTSKPSENG</sequence>
<proteinExistence type="predicted"/>
<dbReference type="CDD" id="cd00093">
    <property type="entry name" value="HTH_XRE"/>
    <property type="match status" value="1"/>
</dbReference>
<name>A0A363NLD6_9SPHI</name>
<dbReference type="Pfam" id="PF13443">
    <property type="entry name" value="HTH_26"/>
    <property type="match status" value="1"/>
</dbReference>
<dbReference type="SUPFAM" id="SSF47413">
    <property type="entry name" value="lambda repressor-like DNA-binding domains"/>
    <property type="match status" value="1"/>
</dbReference>
<comment type="caution">
    <text evidence="2">The sequence shown here is derived from an EMBL/GenBank/DDBJ whole genome shotgun (WGS) entry which is preliminary data.</text>
</comment>
<dbReference type="InterPro" id="IPR001387">
    <property type="entry name" value="Cro/C1-type_HTH"/>
</dbReference>
<evidence type="ECO:0000259" key="1">
    <source>
        <dbReference type="PROSITE" id="PS50943"/>
    </source>
</evidence>
<accession>A0A363NLD6</accession>
<evidence type="ECO:0000313" key="2">
    <source>
        <dbReference type="EMBL" id="PUV21527.1"/>
    </source>
</evidence>
<dbReference type="OrthoDB" id="706235at2"/>
<dbReference type="Proteomes" id="UP000250831">
    <property type="component" value="Unassembled WGS sequence"/>
</dbReference>
<protein>
    <recommendedName>
        <fullName evidence="1">HTH cro/C1-type domain-containing protein</fullName>
    </recommendedName>
</protein>
<gene>
    <name evidence="2" type="ORF">DCO56_27395</name>
</gene>
<reference evidence="2 3" key="1">
    <citation type="submission" date="2018-04" db="EMBL/GenBank/DDBJ databases">
        <title>Sphingobacterium sp. M46 Genome.</title>
        <authorList>
            <person name="Cheng J."/>
            <person name="Li Y."/>
        </authorList>
    </citation>
    <scope>NUCLEOTIDE SEQUENCE [LARGE SCALE GENOMIC DNA]</scope>
    <source>
        <strain evidence="2 3">M46</strain>
    </source>
</reference>